<evidence type="ECO:0000313" key="2">
    <source>
        <dbReference type="Proteomes" id="UP001155027"/>
    </source>
</evidence>
<comment type="caution">
    <text evidence="1">The sequence shown here is derived from an EMBL/GenBank/DDBJ whole genome shotgun (WGS) entry which is preliminary data.</text>
</comment>
<dbReference type="RefSeq" id="WP_259080504.1">
    <property type="nucleotide sequence ID" value="NZ_JANUAU010000006.1"/>
</dbReference>
<dbReference type="InterPro" id="IPR036583">
    <property type="entry name" value="23S_rRNA_IVS_sf"/>
</dbReference>
<gene>
    <name evidence="1" type="ORF">GGP71_002123</name>
</gene>
<dbReference type="Proteomes" id="UP001155027">
    <property type="component" value="Unassembled WGS sequence"/>
</dbReference>
<reference evidence="1" key="1">
    <citation type="submission" date="2022-08" db="EMBL/GenBank/DDBJ databases">
        <title>Genomic Encyclopedia of Type Strains, Phase V (KMG-V): Genome sequencing to study the core and pangenomes of soil and plant-associated prokaryotes.</title>
        <authorList>
            <person name="Whitman W."/>
        </authorList>
    </citation>
    <scope>NUCLEOTIDE SEQUENCE</scope>
    <source>
        <strain evidence="1">0</strain>
    </source>
</reference>
<dbReference type="Pfam" id="PF05635">
    <property type="entry name" value="23S_rRNA_IVP"/>
    <property type="match status" value="1"/>
</dbReference>
<dbReference type="PANTHER" id="PTHR38471:SF2">
    <property type="entry name" value="FOUR HELIX BUNDLE PROTEIN"/>
    <property type="match status" value="1"/>
</dbReference>
<dbReference type="PANTHER" id="PTHR38471">
    <property type="entry name" value="FOUR HELIX BUNDLE PROTEIN"/>
    <property type="match status" value="1"/>
</dbReference>
<proteinExistence type="predicted"/>
<accession>A0A9X2TC93</accession>
<dbReference type="AlphaFoldDB" id="A0A9X2TC93"/>
<sequence>MATIERFEELEVWKTARKLTNRVYEHTQQEPFAKDFGLRDQIQRASVSVMSNIAEGFESRTQSIFVDHLGRARGSAGEVRAQLYVASDQGYLSDAEFEATYDLADKASRQLFRLIQYLESKPNCLPRPGETRVREKSGEYQINLDTPE</sequence>
<dbReference type="CDD" id="cd16377">
    <property type="entry name" value="23S_rRNA_IVP_like"/>
    <property type="match status" value="1"/>
</dbReference>
<dbReference type="NCBIfam" id="TIGR02436">
    <property type="entry name" value="four helix bundle protein"/>
    <property type="match status" value="1"/>
</dbReference>
<protein>
    <submittedName>
        <fullName evidence="1">Four helix bundle protein</fullName>
    </submittedName>
</protein>
<dbReference type="InterPro" id="IPR012657">
    <property type="entry name" value="23S_rRNA-intervening_sequence"/>
</dbReference>
<evidence type="ECO:0000313" key="1">
    <source>
        <dbReference type="EMBL" id="MCS3678193.1"/>
    </source>
</evidence>
<dbReference type="SUPFAM" id="SSF158446">
    <property type="entry name" value="IVS-encoded protein-like"/>
    <property type="match status" value="1"/>
</dbReference>
<dbReference type="EMBL" id="JANUAU010000006">
    <property type="protein sequence ID" value="MCS3678193.1"/>
    <property type="molecule type" value="Genomic_DNA"/>
</dbReference>
<organism evidence="1 2">
    <name type="scientific">Salinibacter ruber</name>
    <dbReference type="NCBI Taxonomy" id="146919"/>
    <lineage>
        <taxon>Bacteria</taxon>
        <taxon>Pseudomonadati</taxon>
        <taxon>Rhodothermota</taxon>
        <taxon>Rhodothermia</taxon>
        <taxon>Rhodothermales</taxon>
        <taxon>Salinibacteraceae</taxon>
        <taxon>Salinibacter</taxon>
    </lineage>
</organism>
<name>A0A9X2TC93_9BACT</name>
<dbReference type="Gene3D" id="1.20.1440.60">
    <property type="entry name" value="23S rRNA-intervening sequence"/>
    <property type="match status" value="1"/>
</dbReference>